<dbReference type="GO" id="GO:0006520">
    <property type="term" value="P:amino acid metabolic process"/>
    <property type="evidence" value="ECO:0007669"/>
    <property type="project" value="InterPro"/>
</dbReference>
<dbReference type="EMBL" id="LR999457">
    <property type="protein sequence ID" value="CAE6199254.1"/>
    <property type="molecule type" value="Genomic_DNA"/>
</dbReference>
<keyword evidence="9" id="KW-1185">Reference proteome</keyword>
<dbReference type="Gene3D" id="3.90.1150.10">
    <property type="entry name" value="Aspartate Aminotransferase, domain 1"/>
    <property type="match status" value="1"/>
</dbReference>
<comment type="subunit">
    <text evidence="2">Homodimer.</text>
</comment>
<dbReference type="SUPFAM" id="SSF53383">
    <property type="entry name" value="PLP-dependent transferases"/>
    <property type="match status" value="1"/>
</dbReference>
<dbReference type="PANTHER" id="PTHR11879:SF54">
    <property type="entry name" value="ASPARTATE AMINOTRANSFERASE, MITOCHONDRIAL"/>
    <property type="match status" value="1"/>
</dbReference>
<dbReference type="InterPro" id="IPR015422">
    <property type="entry name" value="PyrdxlP-dep_Trfase_small"/>
</dbReference>
<evidence type="ECO:0000256" key="4">
    <source>
        <dbReference type="ARBA" id="ARBA00022679"/>
    </source>
</evidence>
<evidence type="ECO:0000256" key="5">
    <source>
        <dbReference type="ARBA" id="ARBA00022898"/>
    </source>
</evidence>
<sequence>MNRRRLLVSATLLSYLFYGMALVSVEASGEKLRENLDLTKTTTLSPSLSHRKMLLLSSGPGQEPKWNEDFVFNIKLPPAKKIEIAAWDANLVTPHKRMGNSEINLESVCDGENLFTHSLSIYFYKFELKMRNKVCVVVVEYSVLCEDAMQAVAVKSQLQQLARPMYSNPPLHGAQLVSTILEDPELKSLWLKEVKVMADRIIGMRTTLQESLEKLGSPLSWEHVTKQIGMFCYSGLTPEQVDHLTSEYHIYMTRNGRISMAGVTTGNVGYLANAIHEVTQGLGGSVEGWRCSCVETKL</sequence>
<proteinExistence type="predicted"/>
<feature type="signal peptide" evidence="6">
    <location>
        <begin position="1"/>
        <end position="21"/>
    </location>
</feature>
<dbReference type="Gene3D" id="2.60.40.150">
    <property type="entry name" value="C2 domain"/>
    <property type="match status" value="1"/>
</dbReference>
<dbReference type="Pfam" id="PF00168">
    <property type="entry name" value="C2"/>
    <property type="match status" value="1"/>
</dbReference>
<evidence type="ECO:0000313" key="9">
    <source>
        <dbReference type="Proteomes" id="UP000682877"/>
    </source>
</evidence>
<dbReference type="Pfam" id="PF00155">
    <property type="entry name" value="Aminotran_1_2"/>
    <property type="match status" value="1"/>
</dbReference>
<reference evidence="8" key="1">
    <citation type="submission" date="2021-01" db="EMBL/GenBank/DDBJ databases">
        <authorList>
            <person name="Bezrukov I."/>
        </authorList>
    </citation>
    <scope>NUCLEOTIDE SEQUENCE</scope>
</reference>
<evidence type="ECO:0000256" key="6">
    <source>
        <dbReference type="SAM" id="SignalP"/>
    </source>
</evidence>
<name>A0A8S2B326_ARAAE</name>
<dbReference type="PROSITE" id="PS50004">
    <property type="entry name" value="C2"/>
    <property type="match status" value="1"/>
</dbReference>
<dbReference type="GO" id="GO:0005739">
    <property type="term" value="C:mitochondrion"/>
    <property type="evidence" value="ECO:0007669"/>
    <property type="project" value="TreeGrafter"/>
</dbReference>
<evidence type="ECO:0000313" key="8">
    <source>
        <dbReference type="EMBL" id="CAE6199254.1"/>
    </source>
</evidence>
<dbReference type="CDD" id="cd00030">
    <property type="entry name" value="C2"/>
    <property type="match status" value="1"/>
</dbReference>
<evidence type="ECO:0000259" key="7">
    <source>
        <dbReference type="PROSITE" id="PS50004"/>
    </source>
</evidence>
<feature type="chain" id="PRO_5035862421" description="C2 domain-containing protein" evidence="6">
    <location>
        <begin position="22"/>
        <end position="298"/>
    </location>
</feature>
<dbReference type="PANTHER" id="PTHR11879">
    <property type="entry name" value="ASPARTATE AMINOTRANSFERASE"/>
    <property type="match status" value="1"/>
</dbReference>
<feature type="domain" description="C2" evidence="7">
    <location>
        <begin position="1"/>
        <end position="119"/>
    </location>
</feature>
<dbReference type="InterPro" id="IPR000796">
    <property type="entry name" value="Asp_trans"/>
</dbReference>
<dbReference type="PRINTS" id="PR00799">
    <property type="entry name" value="TRANSAMINASE"/>
</dbReference>
<dbReference type="AlphaFoldDB" id="A0A8S2B326"/>
<protein>
    <recommendedName>
        <fullName evidence="7">C2 domain-containing protein</fullName>
    </recommendedName>
</protein>
<dbReference type="GO" id="GO:0030170">
    <property type="term" value="F:pyridoxal phosphate binding"/>
    <property type="evidence" value="ECO:0007669"/>
    <property type="project" value="InterPro"/>
</dbReference>
<dbReference type="GO" id="GO:0004069">
    <property type="term" value="F:L-aspartate:2-oxoglutarate aminotransferase activity"/>
    <property type="evidence" value="ECO:0007669"/>
    <property type="project" value="TreeGrafter"/>
</dbReference>
<keyword evidence="5" id="KW-0663">Pyridoxal phosphate</keyword>
<evidence type="ECO:0000256" key="2">
    <source>
        <dbReference type="ARBA" id="ARBA00011738"/>
    </source>
</evidence>
<evidence type="ECO:0000256" key="1">
    <source>
        <dbReference type="ARBA" id="ARBA00001933"/>
    </source>
</evidence>
<keyword evidence="6" id="KW-0732">Signal</keyword>
<accession>A0A8S2B326</accession>
<dbReference type="Proteomes" id="UP000682877">
    <property type="component" value="Chromosome 7"/>
</dbReference>
<organism evidence="8 9">
    <name type="scientific">Arabidopsis arenosa</name>
    <name type="common">Sand rock-cress</name>
    <name type="synonym">Cardaminopsis arenosa</name>
    <dbReference type="NCBI Taxonomy" id="38785"/>
    <lineage>
        <taxon>Eukaryota</taxon>
        <taxon>Viridiplantae</taxon>
        <taxon>Streptophyta</taxon>
        <taxon>Embryophyta</taxon>
        <taxon>Tracheophyta</taxon>
        <taxon>Spermatophyta</taxon>
        <taxon>Magnoliopsida</taxon>
        <taxon>eudicotyledons</taxon>
        <taxon>Gunneridae</taxon>
        <taxon>Pentapetalae</taxon>
        <taxon>rosids</taxon>
        <taxon>malvids</taxon>
        <taxon>Brassicales</taxon>
        <taxon>Brassicaceae</taxon>
        <taxon>Camelineae</taxon>
        <taxon>Arabidopsis</taxon>
    </lineage>
</organism>
<keyword evidence="3" id="KW-0032">Aminotransferase</keyword>
<dbReference type="InterPro" id="IPR015424">
    <property type="entry name" value="PyrdxlP-dep_Trfase"/>
</dbReference>
<evidence type="ECO:0000256" key="3">
    <source>
        <dbReference type="ARBA" id="ARBA00022576"/>
    </source>
</evidence>
<dbReference type="SUPFAM" id="SSF49562">
    <property type="entry name" value="C2 domain (Calcium/lipid-binding domain, CaLB)"/>
    <property type="match status" value="1"/>
</dbReference>
<gene>
    <name evidence="8" type="ORF">AARE701A_LOCUS19608</name>
</gene>
<comment type="cofactor">
    <cofactor evidence="1">
        <name>pyridoxal 5'-phosphate</name>
        <dbReference type="ChEBI" id="CHEBI:597326"/>
    </cofactor>
</comment>
<keyword evidence="4" id="KW-0808">Transferase</keyword>
<dbReference type="InterPro" id="IPR000008">
    <property type="entry name" value="C2_dom"/>
</dbReference>
<dbReference type="InterPro" id="IPR035892">
    <property type="entry name" value="C2_domain_sf"/>
</dbReference>
<dbReference type="InterPro" id="IPR004839">
    <property type="entry name" value="Aminotransferase_I/II_large"/>
</dbReference>